<feature type="transmembrane region" description="Helical" evidence="1">
    <location>
        <begin position="164"/>
        <end position="183"/>
    </location>
</feature>
<feature type="transmembrane region" description="Helical" evidence="1">
    <location>
        <begin position="66"/>
        <end position="89"/>
    </location>
</feature>
<keyword evidence="1" id="KW-0812">Transmembrane</keyword>
<feature type="transmembrane region" description="Helical" evidence="1">
    <location>
        <begin position="244"/>
        <end position="266"/>
    </location>
</feature>
<keyword evidence="2" id="KW-1185">Reference proteome</keyword>
<keyword evidence="1" id="KW-0472">Membrane</keyword>
<sequence length="339" mass="38261">MSLPDVVYKLLPFFGFIICATSFLYLDFVFGLSLFYMGFHGVFTGVYSDETEQVQPYKCLYKAVHLHIWCFVDAANLALLIMVSLDQLVSVIWSKTHKDIAHYYFHLATIVCILLGCSVVLVPASVQYSLELAANSSVTVSPYCCLEEVFGQQFYVIQLASRKWLPLAAISLLAITGFALLALQLSQNWNFKWSDNNMESSKFYYYTLIRSVLMAACMHIPIFLFQRTSLVLDDSSSREVVFRVAQALLLGIVQPISNLFVLPRFFPTVNELFAGKEAERDWQGADDPPMPKNTDGKPGMFFGSWYSSTGNIIGEAGVPYELNADKQRSVSFYYDPKNP</sequence>
<accession>A0A915CU57</accession>
<reference evidence="3" key="1">
    <citation type="submission" date="2022-11" db="UniProtKB">
        <authorList>
            <consortium name="WormBaseParasite"/>
        </authorList>
    </citation>
    <scope>IDENTIFICATION</scope>
</reference>
<organism evidence="2 3">
    <name type="scientific">Ditylenchus dipsaci</name>
    <dbReference type="NCBI Taxonomy" id="166011"/>
    <lineage>
        <taxon>Eukaryota</taxon>
        <taxon>Metazoa</taxon>
        <taxon>Ecdysozoa</taxon>
        <taxon>Nematoda</taxon>
        <taxon>Chromadorea</taxon>
        <taxon>Rhabditida</taxon>
        <taxon>Tylenchina</taxon>
        <taxon>Tylenchomorpha</taxon>
        <taxon>Sphaerularioidea</taxon>
        <taxon>Anguinidae</taxon>
        <taxon>Anguininae</taxon>
        <taxon>Ditylenchus</taxon>
    </lineage>
</organism>
<feature type="transmembrane region" description="Helical" evidence="1">
    <location>
        <begin position="203"/>
        <end position="224"/>
    </location>
</feature>
<name>A0A915CU57_9BILA</name>
<protein>
    <submittedName>
        <fullName evidence="3">Uncharacterized protein</fullName>
    </submittedName>
</protein>
<feature type="transmembrane region" description="Helical" evidence="1">
    <location>
        <begin position="12"/>
        <end position="39"/>
    </location>
</feature>
<feature type="transmembrane region" description="Helical" evidence="1">
    <location>
        <begin position="101"/>
        <end position="122"/>
    </location>
</feature>
<evidence type="ECO:0000313" key="3">
    <source>
        <dbReference type="WBParaSite" id="jg1267"/>
    </source>
</evidence>
<dbReference type="Proteomes" id="UP000887574">
    <property type="component" value="Unplaced"/>
</dbReference>
<evidence type="ECO:0000256" key="1">
    <source>
        <dbReference type="SAM" id="Phobius"/>
    </source>
</evidence>
<proteinExistence type="predicted"/>
<dbReference type="AlphaFoldDB" id="A0A915CU57"/>
<dbReference type="WBParaSite" id="jg1267">
    <property type="protein sequence ID" value="jg1267"/>
    <property type="gene ID" value="jg1267"/>
</dbReference>
<keyword evidence="1" id="KW-1133">Transmembrane helix</keyword>
<evidence type="ECO:0000313" key="2">
    <source>
        <dbReference type="Proteomes" id="UP000887574"/>
    </source>
</evidence>